<evidence type="ECO:0000313" key="9">
    <source>
        <dbReference type="EMBL" id="KAF7512718.1"/>
    </source>
</evidence>
<dbReference type="Gene3D" id="3.10.490.10">
    <property type="entry name" value="Gamma-glutamyl cyclotransferase-like"/>
    <property type="match status" value="1"/>
</dbReference>
<reference evidence="9" key="1">
    <citation type="submission" date="2020-02" db="EMBL/GenBank/DDBJ databases">
        <authorList>
            <person name="Palmer J.M."/>
        </authorList>
    </citation>
    <scope>NUCLEOTIDE SEQUENCE</scope>
    <source>
        <strain evidence="9">EPUS1.4</strain>
        <tissue evidence="9">Thallus</tissue>
    </source>
</reference>
<dbReference type="InterPro" id="IPR036410">
    <property type="entry name" value="HSP_DnaJ_Cys-rich_dom_sf"/>
</dbReference>
<evidence type="ECO:0008006" key="11">
    <source>
        <dbReference type="Google" id="ProtNLM"/>
    </source>
</evidence>
<organism evidence="9 10">
    <name type="scientific">Endocarpon pusillum</name>
    <dbReference type="NCBI Taxonomy" id="364733"/>
    <lineage>
        <taxon>Eukaryota</taxon>
        <taxon>Fungi</taxon>
        <taxon>Dikarya</taxon>
        <taxon>Ascomycota</taxon>
        <taxon>Pezizomycotina</taxon>
        <taxon>Eurotiomycetes</taxon>
        <taxon>Chaetothyriomycetidae</taxon>
        <taxon>Verrucariales</taxon>
        <taxon>Verrucariaceae</taxon>
        <taxon>Endocarpon</taxon>
    </lineage>
</organism>
<protein>
    <recommendedName>
        <fullName evidence="11">Ankyrin</fullName>
    </recommendedName>
</protein>
<feature type="repeat" description="ANK" evidence="7">
    <location>
        <begin position="454"/>
        <end position="482"/>
    </location>
</feature>
<evidence type="ECO:0000256" key="1">
    <source>
        <dbReference type="ARBA" id="ARBA00022723"/>
    </source>
</evidence>
<accession>A0A8H7AP94</accession>
<comment type="caution">
    <text evidence="9">The sequence shown here is derived from an EMBL/GenBank/DDBJ whole genome shotgun (WGS) entry which is preliminary data.</text>
</comment>
<evidence type="ECO:0000256" key="5">
    <source>
        <dbReference type="ARBA" id="ARBA00023043"/>
    </source>
</evidence>
<dbReference type="PANTHER" id="PTHR24198:SF165">
    <property type="entry name" value="ANKYRIN REPEAT-CONTAINING PROTEIN-RELATED"/>
    <property type="match status" value="1"/>
</dbReference>
<dbReference type="GO" id="GO:0008270">
    <property type="term" value="F:zinc ion binding"/>
    <property type="evidence" value="ECO:0007669"/>
    <property type="project" value="UniProtKB-KW"/>
</dbReference>
<dbReference type="InterPro" id="IPR036770">
    <property type="entry name" value="Ankyrin_rpt-contain_sf"/>
</dbReference>
<feature type="compositionally biased region" description="Gly residues" evidence="8">
    <location>
        <begin position="705"/>
        <end position="714"/>
    </location>
</feature>
<feature type="compositionally biased region" description="Basic and acidic residues" evidence="8">
    <location>
        <begin position="1"/>
        <end position="12"/>
    </location>
</feature>
<keyword evidence="5 7" id="KW-0040">ANK repeat</keyword>
<dbReference type="GO" id="GO:0031072">
    <property type="term" value="F:heat shock protein binding"/>
    <property type="evidence" value="ECO:0007669"/>
    <property type="project" value="InterPro"/>
</dbReference>
<keyword evidence="6" id="KW-0143">Chaperone</keyword>
<name>A0A8H7AP94_9EURO</name>
<dbReference type="PANTHER" id="PTHR24198">
    <property type="entry name" value="ANKYRIN REPEAT AND PROTEIN KINASE DOMAIN-CONTAINING PROTEIN"/>
    <property type="match status" value="1"/>
</dbReference>
<dbReference type="Gene3D" id="1.25.40.20">
    <property type="entry name" value="Ankyrin repeat-containing domain"/>
    <property type="match status" value="1"/>
</dbReference>
<keyword evidence="2" id="KW-0677">Repeat</keyword>
<evidence type="ECO:0000256" key="8">
    <source>
        <dbReference type="SAM" id="MobiDB-lite"/>
    </source>
</evidence>
<keyword evidence="10" id="KW-1185">Reference proteome</keyword>
<dbReference type="CDD" id="cd10719">
    <property type="entry name" value="DnaJ_zf"/>
    <property type="match status" value="1"/>
</dbReference>
<sequence>MDIYSESRERALAARRSQYRPPVARGDIGNTLNAKGKNVVPSARTQPDRGSSSSSAKAKDSEVKQVRFSMLPEQKRPKSIRTVHETRAVDSATYEITAEALQEPMVDFDRHSPGSPSEAGASSNQLDPLIPKSSLVPSYFLASTNRFTRREIEKLVPNSLLSWLVPPPLFVYGRLMFPSVLRAIAEKFTTAEGVYSEPLQRRLRTDPSDWARANFSLQHAAEQMTPVVLRGYDRWKVKGNWPAAILPTALTPEILHGLSSRQNDDAVVPSGKVRGFLIFGLSVEALSCLDHLMNNRDKDTLFEDLMMNCDKDTLLDEMMSKATLFDEEVKSDLRPSRVFDRKNVEVQIGLKGGGDMTLSAVTYVWEGPLSRLRSQWDINRFVRNKAFINLSYGYNGWDIYTEEEMKLASTMGMKYILTGDELCSAILQGNNDKILELLDDGYDVNAPCTTYGCALQAAAFKGDEEVVHLLLKRDANVNARGGRFHRPLIAATVQGHENIARTLFKNKADVLAEGGQYISAIYQAVDFSDEELTLALLEKGAWLTKDYQELLDVAAERGNKEIIRRLQEYDVKMLHARPAIEEIQSGPDPARDSDSDRESTRSRGVSLPPSKTSQRVAVKQLNVVRAVGFEVMLLKGTKGKWTGIKGVRLMKAAIRAGIEPSILGSVRPYLSSYQTALDFLTTAVVQMNKERAGTSTSRLTDQIEGGSGSGGATIPGGTDLRQVQSQSRVLHSSKPMLNSDHRRQPSTSSILDDEVICMACNDRGGRRGAERRCPYCAGSGHETFRKKTGSRESYTSCCRSCNGRGVMFTERDRCHACNGGSAFEQRPASVPPYLPAPSPAIFRRPGPAPLQAQESIPDYPPPLYTLRV</sequence>
<feature type="region of interest" description="Disordered" evidence="8">
    <location>
        <begin position="1"/>
        <end position="67"/>
    </location>
</feature>
<feature type="compositionally biased region" description="Basic and acidic residues" evidence="8">
    <location>
        <begin position="589"/>
        <end position="601"/>
    </location>
</feature>
<evidence type="ECO:0000313" key="10">
    <source>
        <dbReference type="Proteomes" id="UP000606974"/>
    </source>
</evidence>
<feature type="region of interest" description="Disordered" evidence="8">
    <location>
        <begin position="693"/>
        <end position="716"/>
    </location>
</feature>
<keyword evidence="3" id="KW-0863">Zinc-finger</keyword>
<evidence type="ECO:0000256" key="3">
    <source>
        <dbReference type="ARBA" id="ARBA00022771"/>
    </source>
</evidence>
<dbReference type="InterPro" id="IPR002110">
    <property type="entry name" value="Ankyrin_rpt"/>
</dbReference>
<dbReference type="SUPFAM" id="SSF48403">
    <property type="entry name" value="Ankyrin repeat"/>
    <property type="match status" value="1"/>
</dbReference>
<dbReference type="Gene3D" id="2.10.230.10">
    <property type="entry name" value="Heat shock protein DnaJ, cysteine-rich domain"/>
    <property type="match status" value="1"/>
</dbReference>
<dbReference type="SMART" id="SM00248">
    <property type="entry name" value="ANK"/>
    <property type="match status" value="4"/>
</dbReference>
<dbReference type="AlphaFoldDB" id="A0A8H7AP94"/>
<keyword evidence="1" id="KW-0479">Metal-binding</keyword>
<dbReference type="PROSITE" id="PS50088">
    <property type="entry name" value="ANK_REPEAT"/>
    <property type="match status" value="1"/>
</dbReference>
<keyword evidence="4" id="KW-0862">Zinc</keyword>
<gene>
    <name evidence="9" type="ORF">GJ744_000285</name>
</gene>
<dbReference type="OrthoDB" id="5400920at2759"/>
<evidence type="ECO:0000256" key="4">
    <source>
        <dbReference type="ARBA" id="ARBA00022833"/>
    </source>
</evidence>
<proteinExistence type="predicted"/>
<evidence type="ECO:0000256" key="7">
    <source>
        <dbReference type="PROSITE-ProRule" id="PRU00023"/>
    </source>
</evidence>
<dbReference type="Pfam" id="PF12796">
    <property type="entry name" value="Ank_2"/>
    <property type="match status" value="1"/>
</dbReference>
<feature type="region of interest" description="Disordered" evidence="8">
    <location>
        <begin position="580"/>
        <end position="613"/>
    </location>
</feature>
<dbReference type="FunFam" id="2.10.230.10:FF:000001">
    <property type="entry name" value="DnaJ subfamily A member 2"/>
    <property type="match status" value="1"/>
</dbReference>
<dbReference type="SUPFAM" id="SSF57938">
    <property type="entry name" value="DnaJ/Hsp40 cysteine-rich domain"/>
    <property type="match status" value="1"/>
</dbReference>
<dbReference type="Proteomes" id="UP000606974">
    <property type="component" value="Unassembled WGS sequence"/>
</dbReference>
<dbReference type="InterPro" id="IPR001305">
    <property type="entry name" value="HSP_DnaJ_Cys-rich_dom"/>
</dbReference>
<evidence type="ECO:0000256" key="2">
    <source>
        <dbReference type="ARBA" id="ARBA00022737"/>
    </source>
</evidence>
<evidence type="ECO:0000256" key="6">
    <source>
        <dbReference type="ARBA" id="ARBA00023186"/>
    </source>
</evidence>
<feature type="region of interest" description="Disordered" evidence="8">
    <location>
        <begin position="107"/>
        <end position="127"/>
    </location>
</feature>
<feature type="compositionally biased region" description="Low complexity" evidence="8">
    <location>
        <begin position="113"/>
        <end position="123"/>
    </location>
</feature>
<dbReference type="EMBL" id="JAACFV010000010">
    <property type="protein sequence ID" value="KAF7512718.1"/>
    <property type="molecule type" value="Genomic_DNA"/>
</dbReference>
<dbReference type="GO" id="GO:0051082">
    <property type="term" value="F:unfolded protein binding"/>
    <property type="evidence" value="ECO:0007669"/>
    <property type="project" value="InterPro"/>
</dbReference>